<comment type="caution">
    <text evidence="1">The sequence shown here is derived from an EMBL/GenBank/DDBJ whole genome shotgun (WGS) entry which is preliminary data.</text>
</comment>
<dbReference type="EMBL" id="BARH01000003">
    <property type="protein sequence ID" value="GAC89881.1"/>
    <property type="molecule type" value="Genomic_DNA"/>
</dbReference>
<evidence type="ECO:0000313" key="1">
    <source>
        <dbReference type="EMBL" id="GAC89881.1"/>
    </source>
</evidence>
<gene>
    <name evidence="1" type="ORF">KN10_0317</name>
</gene>
<dbReference type="AlphaFoldDB" id="R4F916"/>
<name>R4F916_9BACL</name>
<proteinExistence type="predicted"/>
<dbReference type="Proteomes" id="UP000013057">
    <property type="component" value="Unassembled WGS sequence"/>
</dbReference>
<evidence type="ECO:0000313" key="2">
    <source>
        <dbReference type="Proteomes" id="UP000013057"/>
    </source>
</evidence>
<protein>
    <submittedName>
        <fullName evidence="1">Uncharacterized protein</fullName>
    </submittedName>
</protein>
<reference evidence="2" key="1">
    <citation type="journal article" date="2013" name="Genome">
        <title>Draft Genome Sequence of a Thermophilic Member of the Bacillaceae, Anoxybacillus flavithermus Strain Kn10, Isolated from the Kan-nawa Hot Spring in Japan.</title>
        <authorList>
            <person name="Matsutani M."/>
            <person name="Shirakihara Y."/>
            <person name="Imada K."/>
            <person name="Yakushi T."/>
            <person name="Matsushita K."/>
        </authorList>
    </citation>
    <scope>NUCLEOTIDE SEQUENCE [LARGE SCALE GENOMIC DNA]</scope>
    <source>
        <strain evidence="2">NBRC 109594</strain>
    </source>
</reference>
<sequence length="41" mass="4737">MSLLFSVTKLINLFTILTDIENGVNGFFVLFWLEISPKFDI</sequence>
<organism evidence="1 2">
    <name type="scientific">Anoxybacillus flavithermus NBRC 109594</name>
    <dbReference type="NCBI Taxonomy" id="1315967"/>
    <lineage>
        <taxon>Bacteria</taxon>
        <taxon>Bacillati</taxon>
        <taxon>Bacillota</taxon>
        <taxon>Bacilli</taxon>
        <taxon>Bacillales</taxon>
        <taxon>Anoxybacillaceae</taxon>
        <taxon>Anoxybacillus</taxon>
    </lineage>
</organism>
<accession>R4F916</accession>